<proteinExistence type="inferred from homology"/>
<evidence type="ECO:0000256" key="1">
    <source>
        <dbReference type="ARBA" id="ARBA00001933"/>
    </source>
</evidence>
<dbReference type="GO" id="GO:0030170">
    <property type="term" value="F:pyridoxal phosphate binding"/>
    <property type="evidence" value="ECO:0007669"/>
    <property type="project" value="InterPro"/>
</dbReference>
<evidence type="ECO:0000256" key="2">
    <source>
        <dbReference type="ARBA" id="ARBA00007441"/>
    </source>
</evidence>
<dbReference type="EC" id="2.6.1.1" evidence="8"/>
<feature type="domain" description="Aminotransferase class I/classII large" evidence="9">
    <location>
        <begin position="63"/>
        <end position="429"/>
    </location>
</feature>
<protein>
    <recommendedName>
        <fullName evidence="8">Aspartate aminotransferase</fullName>
        <ecNumber evidence="8">2.6.1.1</ecNumber>
    </recommendedName>
</protein>
<evidence type="ECO:0000256" key="6">
    <source>
        <dbReference type="ARBA" id="ARBA00022898"/>
    </source>
</evidence>
<evidence type="ECO:0000256" key="3">
    <source>
        <dbReference type="ARBA" id="ARBA00011738"/>
    </source>
</evidence>
<dbReference type="InterPro" id="IPR015424">
    <property type="entry name" value="PyrdxlP-dep_Trfase"/>
</dbReference>
<comment type="subunit">
    <text evidence="3 8">Homodimer.</text>
</comment>
<keyword evidence="4 8" id="KW-0032">Aminotransferase</keyword>
<comment type="similarity">
    <text evidence="2">Belongs to the class-I pyridoxal-phosphate-dependent aminotransferase family.</text>
</comment>
<dbReference type="CDD" id="cd00609">
    <property type="entry name" value="AAT_like"/>
    <property type="match status" value="1"/>
</dbReference>
<dbReference type="PRINTS" id="PR00799">
    <property type="entry name" value="TRANSAMINASE"/>
</dbReference>
<dbReference type="FunFam" id="3.40.640.10:FF:000015">
    <property type="entry name" value="Aspartate aminotransferase"/>
    <property type="match status" value="1"/>
</dbReference>
<dbReference type="FunFam" id="3.90.1150.10:FF:000001">
    <property type="entry name" value="Aspartate aminotransferase"/>
    <property type="match status" value="1"/>
</dbReference>
<comment type="cofactor">
    <cofactor evidence="1">
        <name>pyridoxal 5'-phosphate</name>
        <dbReference type="ChEBI" id="CHEBI:597326"/>
    </cofactor>
</comment>
<dbReference type="PANTHER" id="PTHR11879:SF46">
    <property type="entry name" value="ASPARTATE AMINOTRANSFERASE, CYTOPLASMIC"/>
    <property type="match status" value="1"/>
</dbReference>
<dbReference type="InterPro" id="IPR015421">
    <property type="entry name" value="PyrdxlP-dep_Trfase_major"/>
</dbReference>
<dbReference type="NCBIfam" id="NF006719">
    <property type="entry name" value="PRK09257.1"/>
    <property type="match status" value="1"/>
</dbReference>
<dbReference type="GO" id="GO:0006520">
    <property type="term" value="P:amino acid metabolic process"/>
    <property type="evidence" value="ECO:0007669"/>
    <property type="project" value="InterPro"/>
</dbReference>
<dbReference type="STRING" id="3088.A0A383VNE4"/>
<evidence type="ECO:0000256" key="7">
    <source>
        <dbReference type="ARBA" id="ARBA00049185"/>
    </source>
</evidence>
<dbReference type="InterPro" id="IPR000796">
    <property type="entry name" value="Asp_trans"/>
</dbReference>
<dbReference type="InterPro" id="IPR015422">
    <property type="entry name" value="PyrdxlP-dep_Trfase_small"/>
</dbReference>
<dbReference type="PROSITE" id="PS00105">
    <property type="entry name" value="AA_TRANSFER_CLASS_1"/>
    <property type="match status" value="1"/>
</dbReference>
<evidence type="ECO:0000313" key="10">
    <source>
        <dbReference type="EMBL" id="SZX67045.1"/>
    </source>
</evidence>
<organism evidence="10 11">
    <name type="scientific">Tetradesmus obliquus</name>
    <name type="common">Green alga</name>
    <name type="synonym">Acutodesmus obliquus</name>
    <dbReference type="NCBI Taxonomy" id="3088"/>
    <lineage>
        <taxon>Eukaryota</taxon>
        <taxon>Viridiplantae</taxon>
        <taxon>Chlorophyta</taxon>
        <taxon>core chlorophytes</taxon>
        <taxon>Chlorophyceae</taxon>
        <taxon>CS clade</taxon>
        <taxon>Sphaeropleales</taxon>
        <taxon>Scenedesmaceae</taxon>
        <taxon>Tetradesmus</taxon>
    </lineage>
</organism>
<dbReference type="Gene3D" id="3.90.1150.10">
    <property type="entry name" value="Aspartate Aminotransferase, domain 1"/>
    <property type="match status" value="1"/>
</dbReference>
<evidence type="ECO:0000313" key="11">
    <source>
        <dbReference type="Proteomes" id="UP000256970"/>
    </source>
</evidence>
<evidence type="ECO:0000259" key="9">
    <source>
        <dbReference type="Pfam" id="PF00155"/>
    </source>
</evidence>
<gene>
    <name evidence="10" type="ORF">BQ4739_LOCUS7471</name>
</gene>
<dbReference type="OrthoDB" id="6752799at2759"/>
<accession>A0A383VNE4</accession>
<keyword evidence="11" id="KW-1185">Reference proteome</keyword>
<dbReference type="Gene3D" id="3.40.640.10">
    <property type="entry name" value="Type I PLP-dependent aspartate aminotransferase-like (Major domain)"/>
    <property type="match status" value="1"/>
</dbReference>
<keyword evidence="5 8" id="KW-0808">Transferase</keyword>
<comment type="miscellaneous">
    <text evidence="8">In eukaryotes there are cytoplasmic, mitochondrial and chloroplastic isozymes.</text>
</comment>
<dbReference type="InterPro" id="IPR004839">
    <property type="entry name" value="Aminotransferase_I/II_large"/>
</dbReference>
<comment type="catalytic activity">
    <reaction evidence="7 8">
        <text>L-aspartate + 2-oxoglutarate = oxaloacetate + L-glutamate</text>
        <dbReference type="Rhea" id="RHEA:21824"/>
        <dbReference type="ChEBI" id="CHEBI:16452"/>
        <dbReference type="ChEBI" id="CHEBI:16810"/>
        <dbReference type="ChEBI" id="CHEBI:29985"/>
        <dbReference type="ChEBI" id="CHEBI:29991"/>
        <dbReference type="EC" id="2.6.1.1"/>
    </reaction>
</comment>
<sequence length="436" mass="47006">MASAMKTTASPRYGPGAPQRAALLNKPAAAVVTNGSRLAGVEMAPPDPILGVSEAFKASKDPNKLNLGVGAYRTEELQPLVLEVVKKAEQKMLAAGYNKEYLPIEGLDAFRQATVQLLLGSDSAAVKEGRVAVLQALSGTGSLRVGAAFIARFMKGTTVYISNPTWGNHRNIFGDEGVEWKYYRYFDPDTVGLDFKGMVEDLTAAPDGSIVLLHGCAHNPTGVDPTPQQWQEIADLCKAKGHMPFFDVAYQGFATGDLDKDAFAPRLFVDNGLEVMVAQSYSKNLGLYGERVGALNVVLSDADAAKSVLSQLKRLARAIWSNPPTHGARIAAEVVGDADMFELWKSEMAGMAGRIAKVRGELQAALESRCPDRDWSFITKQIGMFSFTGMTPQQVDNMTNKHAVFMTRDGRISLAGLSSSKVAYLADAIVDSVRNH</sequence>
<name>A0A383VNE4_TETOB</name>
<keyword evidence="6" id="KW-0663">Pyridoxal phosphate</keyword>
<dbReference type="AlphaFoldDB" id="A0A383VNE4"/>
<reference evidence="10 11" key="1">
    <citation type="submission" date="2016-10" db="EMBL/GenBank/DDBJ databases">
        <authorList>
            <person name="Cai Z."/>
        </authorList>
    </citation>
    <scope>NUCLEOTIDE SEQUENCE [LARGE SCALE GENOMIC DNA]</scope>
</reference>
<dbReference type="InterPro" id="IPR004838">
    <property type="entry name" value="NHTrfase_class1_PyrdxlP-BS"/>
</dbReference>
<dbReference type="Pfam" id="PF00155">
    <property type="entry name" value="Aminotran_1_2"/>
    <property type="match status" value="1"/>
</dbReference>
<evidence type="ECO:0000256" key="4">
    <source>
        <dbReference type="ARBA" id="ARBA00022576"/>
    </source>
</evidence>
<evidence type="ECO:0000256" key="5">
    <source>
        <dbReference type="ARBA" id="ARBA00022679"/>
    </source>
</evidence>
<dbReference type="GO" id="GO:0004069">
    <property type="term" value="F:L-aspartate:2-oxoglutarate aminotransferase activity"/>
    <property type="evidence" value="ECO:0007669"/>
    <property type="project" value="UniProtKB-EC"/>
</dbReference>
<dbReference type="EMBL" id="FNXT01000767">
    <property type="protein sequence ID" value="SZX67045.1"/>
    <property type="molecule type" value="Genomic_DNA"/>
</dbReference>
<evidence type="ECO:0000256" key="8">
    <source>
        <dbReference type="RuleBase" id="RU000480"/>
    </source>
</evidence>
<dbReference type="PANTHER" id="PTHR11879">
    <property type="entry name" value="ASPARTATE AMINOTRANSFERASE"/>
    <property type="match status" value="1"/>
</dbReference>
<dbReference type="SUPFAM" id="SSF53383">
    <property type="entry name" value="PLP-dependent transferases"/>
    <property type="match status" value="1"/>
</dbReference>
<dbReference type="Proteomes" id="UP000256970">
    <property type="component" value="Unassembled WGS sequence"/>
</dbReference>